<evidence type="ECO:0000313" key="1">
    <source>
        <dbReference type="EMBL" id="MFC7747751.1"/>
    </source>
</evidence>
<protein>
    <submittedName>
        <fullName evidence="1">Cold-shock protein</fullName>
    </submittedName>
</protein>
<name>A0ABW2UV55_9BACI</name>
<proteinExistence type="predicted"/>
<reference evidence="2" key="1">
    <citation type="journal article" date="2019" name="Int. J. Syst. Evol. Microbiol.">
        <title>The Global Catalogue of Microorganisms (GCM) 10K type strain sequencing project: providing services to taxonomists for standard genome sequencing and annotation.</title>
        <authorList>
            <consortium name="The Broad Institute Genomics Platform"/>
            <consortium name="The Broad Institute Genome Sequencing Center for Infectious Disease"/>
            <person name="Wu L."/>
            <person name="Ma J."/>
        </authorList>
    </citation>
    <scope>NUCLEOTIDE SEQUENCE [LARGE SCALE GENOMIC DNA]</scope>
    <source>
        <strain evidence="2">JCM 30234</strain>
    </source>
</reference>
<dbReference type="RefSeq" id="WP_382360011.1">
    <property type="nucleotide sequence ID" value="NZ_JBHTGR010000055.1"/>
</dbReference>
<keyword evidence="2" id="KW-1185">Reference proteome</keyword>
<evidence type="ECO:0000313" key="2">
    <source>
        <dbReference type="Proteomes" id="UP001596620"/>
    </source>
</evidence>
<gene>
    <name evidence="1" type="ORF">ACFQU8_11195</name>
</gene>
<dbReference type="InterPro" id="IPR025916">
    <property type="entry name" value="YdjO"/>
</dbReference>
<dbReference type="Pfam" id="PF14169">
    <property type="entry name" value="YdjO"/>
    <property type="match status" value="1"/>
</dbReference>
<accession>A0ABW2UV55</accession>
<sequence length="61" mass="6953">MAFSRRSKEPVPEVDTNIWACKNENCSGWMRASFSFNEDPNCPLCQSSMQMETHVLPEVGE</sequence>
<dbReference type="EMBL" id="JBHTGR010000055">
    <property type="protein sequence ID" value="MFC7747751.1"/>
    <property type="molecule type" value="Genomic_DNA"/>
</dbReference>
<dbReference type="Proteomes" id="UP001596620">
    <property type="component" value="Unassembled WGS sequence"/>
</dbReference>
<comment type="caution">
    <text evidence="1">The sequence shown here is derived from an EMBL/GenBank/DDBJ whole genome shotgun (WGS) entry which is preliminary data.</text>
</comment>
<organism evidence="1 2">
    <name type="scientific">Lentibacillus kimchii</name>
    <dbReference type="NCBI Taxonomy" id="1542911"/>
    <lineage>
        <taxon>Bacteria</taxon>
        <taxon>Bacillati</taxon>
        <taxon>Bacillota</taxon>
        <taxon>Bacilli</taxon>
        <taxon>Bacillales</taxon>
        <taxon>Bacillaceae</taxon>
        <taxon>Lentibacillus</taxon>
    </lineage>
</organism>